<dbReference type="CTD" id="79018"/>
<dbReference type="InterPro" id="IPR035758">
    <property type="entry name" value="NoxO1_SH3_2"/>
</dbReference>
<organism evidence="6 7">
    <name type="scientific">Lates calcarifer</name>
    <name type="common">Barramundi</name>
    <name type="synonym">Holocentrus calcarifer</name>
    <dbReference type="NCBI Taxonomy" id="8187"/>
    <lineage>
        <taxon>Eukaryota</taxon>
        <taxon>Metazoa</taxon>
        <taxon>Chordata</taxon>
        <taxon>Craniata</taxon>
        <taxon>Vertebrata</taxon>
        <taxon>Euteleostomi</taxon>
        <taxon>Actinopterygii</taxon>
        <taxon>Neopterygii</taxon>
        <taxon>Teleostei</taxon>
        <taxon>Neoteleostei</taxon>
        <taxon>Acanthomorphata</taxon>
        <taxon>Carangaria</taxon>
        <taxon>Carangaria incertae sedis</taxon>
        <taxon>Centropomidae</taxon>
        <taxon>Lates</taxon>
    </lineage>
</organism>
<reference evidence="7" key="1">
    <citation type="submission" date="2025-08" db="UniProtKB">
        <authorList>
            <consortium name="RefSeq"/>
        </authorList>
    </citation>
    <scope>IDENTIFICATION</scope>
    <source>
        <tissue evidence="7">Brain</tissue>
    </source>
</reference>
<dbReference type="PANTHER" id="PTHR14534:SF3">
    <property type="entry name" value="GID COMPLEX SUBUNIT 4 HOMOLOG"/>
    <property type="match status" value="1"/>
</dbReference>
<dbReference type="FunFam" id="2.30.30.40:FF:000219">
    <property type="entry name" value="NADPH oxidase organizer 1"/>
    <property type="match status" value="1"/>
</dbReference>
<dbReference type="GO" id="GO:0007039">
    <property type="term" value="P:protein catabolic process in the vacuole"/>
    <property type="evidence" value="ECO:0007669"/>
    <property type="project" value="TreeGrafter"/>
</dbReference>
<proteinExistence type="inferred from homology"/>
<evidence type="ECO:0000256" key="3">
    <source>
        <dbReference type="PROSITE-ProRule" id="PRU00192"/>
    </source>
</evidence>
<feature type="domain" description="SH3" evidence="5">
    <location>
        <begin position="237"/>
        <end position="299"/>
    </location>
</feature>
<accession>A0AAJ7LP52</accession>
<dbReference type="PANTHER" id="PTHR14534">
    <property type="entry name" value="VACUOLAR IMPORT AND DEGRADATION PROTEIN 24"/>
    <property type="match status" value="1"/>
</dbReference>
<feature type="compositionally biased region" description="Low complexity" evidence="4">
    <location>
        <begin position="387"/>
        <end position="416"/>
    </location>
</feature>
<dbReference type="Pfam" id="PF14604">
    <property type="entry name" value="SH3_9"/>
    <property type="match status" value="1"/>
</dbReference>
<dbReference type="GO" id="GO:0006623">
    <property type="term" value="P:protein targeting to vacuole"/>
    <property type="evidence" value="ECO:0007669"/>
    <property type="project" value="TreeGrafter"/>
</dbReference>
<dbReference type="GO" id="GO:0045721">
    <property type="term" value="P:negative regulation of gluconeogenesis"/>
    <property type="evidence" value="ECO:0007669"/>
    <property type="project" value="TreeGrafter"/>
</dbReference>
<name>A0AAJ7LP52_LATCA</name>
<dbReference type="AlphaFoldDB" id="A0AAJ7LP52"/>
<evidence type="ECO:0000313" key="7">
    <source>
        <dbReference type="RefSeq" id="XP_018526845.2"/>
    </source>
</evidence>
<dbReference type="RefSeq" id="XP_018526845.2">
    <property type="nucleotide sequence ID" value="XM_018671329.2"/>
</dbReference>
<dbReference type="GO" id="GO:0043161">
    <property type="term" value="P:proteasome-mediated ubiquitin-dependent protein catabolic process"/>
    <property type="evidence" value="ECO:0007669"/>
    <property type="project" value="TreeGrafter"/>
</dbReference>
<feature type="region of interest" description="Disordered" evidence="4">
    <location>
        <begin position="379"/>
        <end position="474"/>
    </location>
</feature>
<evidence type="ECO:0000256" key="4">
    <source>
        <dbReference type="SAM" id="MobiDB-lite"/>
    </source>
</evidence>
<evidence type="ECO:0000313" key="6">
    <source>
        <dbReference type="Proteomes" id="UP000694890"/>
    </source>
</evidence>
<dbReference type="InterPro" id="IPR001452">
    <property type="entry name" value="SH3_domain"/>
</dbReference>
<evidence type="ECO:0000259" key="5">
    <source>
        <dbReference type="PROSITE" id="PS50002"/>
    </source>
</evidence>
<dbReference type="GeneID" id="108879885"/>
<gene>
    <name evidence="7" type="primary">gid4</name>
</gene>
<dbReference type="Gene3D" id="2.30.30.40">
    <property type="entry name" value="SH3 Domains"/>
    <property type="match status" value="2"/>
</dbReference>
<dbReference type="FunFam" id="2.30.30.40:FF:000233">
    <property type="entry name" value="NADPH oxidase organizer 1"/>
    <property type="match status" value="1"/>
</dbReference>
<evidence type="ECO:0000256" key="2">
    <source>
        <dbReference type="ARBA" id="ARBA00061469"/>
    </source>
</evidence>
<keyword evidence="1 3" id="KW-0728">SH3 domain</keyword>
<sequence length="612" mass="68549">MTVADGDTLALIMPVRAECCSTTGSACSSSASLVPPAPINTYQPGVATSLLYSGSQFRGYQKSKGNSYDVEVVLQHVTVEDSYLCGYLKIKGLTEEYPTLTTFFAGEIISRKRPFLTRKWDADEDVDRKHWGKFQPFYKYAKSFNSDDFDYEALDNSDYVFMRWKEQFLVPDHTIKDISGASFAGFYYICFQKSTATIEGYYYHRSSEWYQSLNLNHVREHSMPIYEFRCGNVTHPFVTETYRCVAKYETKDTKNKPFKVAVDEKVDVLIKDKAGWWLVENEAKQMAWFPAPYLEKLDDDDDEDEDDIDGTPERGALYTAVKSYKATKDDEITVNMGAVVDVLQKSNNGWWLIRYKGKAGYIPTMYLQPYNFPRIQMTGHHKDRRASSSLLPDPSSSSMLEQSHQLSLSQGNLLQLPPVRSSSPRLLEPENKPRSRSLNVLSDQPPALPLPRAFSPSAAPAASPPAANHAPPPTIMVEVDGEEQEGLERGRMLREDSEGSSFMSSSSDDFSFSDDLSSSSASSSLNLSHSVNEEQLRLSRTPPPSNCLSPTSAQEGKILPSVSDPNLYKGPTMPKVPPRPRAQEILTRCSTVTRKNAARGGQSPTQTEIQTR</sequence>
<dbReference type="InterPro" id="IPR018618">
    <property type="entry name" value="GID4/10-like"/>
</dbReference>
<feature type="compositionally biased region" description="Low complexity" evidence="4">
    <location>
        <begin position="450"/>
        <end position="469"/>
    </location>
</feature>
<dbReference type="PROSITE" id="PS50002">
    <property type="entry name" value="SH3"/>
    <property type="match status" value="2"/>
</dbReference>
<dbReference type="SMART" id="SM00326">
    <property type="entry name" value="SH3"/>
    <property type="match status" value="2"/>
</dbReference>
<feature type="region of interest" description="Disordered" evidence="4">
    <location>
        <begin position="493"/>
        <end position="582"/>
    </location>
</feature>
<comment type="similarity">
    <text evidence="2">Belongs to the GID4/VID24 family.</text>
</comment>
<dbReference type="Pfam" id="PF09783">
    <property type="entry name" value="Vac_ImportDeg"/>
    <property type="match status" value="1"/>
</dbReference>
<dbReference type="SUPFAM" id="SSF50044">
    <property type="entry name" value="SH3-domain"/>
    <property type="match status" value="2"/>
</dbReference>
<feature type="domain" description="SH3" evidence="5">
    <location>
        <begin position="313"/>
        <end position="372"/>
    </location>
</feature>
<dbReference type="Proteomes" id="UP000694890">
    <property type="component" value="Linkage group LG11"/>
</dbReference>
<dbReference type="KEGG" id="lcf:108879885"/>
<dbReference type="GO" id="GO:0005773">
    <property type="term" value="C:vacuole"/>
    <property type="evidence" value="ECO:0007669"/>
    <property type="project" value="GOC"/>
</dbReference>
<evidence type="ECO:0000256" key="1">
    <source>
        <dbReference type="ARBA" id="ARBA00022443"/>
    </source>
</evidence>
<dbReference type="CDD" id="cd12024">
    <property type="entry name" value="SH3_NoxO1_2"/>
    <property type="match status" value="1"/>
</dbReference>
<dbReference type="InterPro" id="IPR036028">
    <property type="entry name" value="SH3-like_dom_sf"/>
</dbReference>
<feature type="compositionally biased region" description="Low complexity" evidence="4">
    <location>
        <begin position="499"/>
        <end position="530"/>
    </location>
</feature>
<dbReference type="GO" id="GO:0034657">
    <property type="term" value="C:GID complex"/>
    <property type="evidence" value="ECO:0007669"/>
    <property type="project" value="TreeGrafter"/>
</dbReference>
<protein>
    <submittedName>
        <fullName evidence="7">LOW QUALITY PROTEIN: uncharacterized protein gid4</fullName>
    </submittedName>
</protein>